<keyword evidence="2" id="KW-0479">Metal-binding</keyword>
<dbReference type="OrthoDB" id="411064at2759"/>
<keyword evidence="8" id="KW-1185">Reference proteome</keyword>
<dbReference type="Gene3D" id="3.90.850.10">
    <property type="entry name" value="Fumarylacetoacetase-like, C-terminal domain"/>
    <property type="match status" value="1"/>
</dbReference>
<dbReference type="AlphaFoldDB" id="A0A9P0HA76"/>
<evidence type="ECO:0000259" key="6">
    <source>
        <dbReference type="Pfam" id="PF01557"/>
    </source>
</evidence>
<gene>
    <name evidence="7" type="ORF">NEZAVI_LOCUS7865</name>
</gene>
<dbReference type="EMBL" id="OV725080">
    <property type="protein sequence ID" value="CAH1398162.1"/>
    <property type="molecule type" value="Genomic_DNA"/>
</dbReference>
<proteinExistence type="inferred from homology"/>
<accession>A0A9P0HA76</accession>
<dbReference type="EC" id="5.3.2.2" evidence="5"/>
<evidence type="ECO:0000256" key="3">
    <source>
        <dbReference type="ARBA" id="ARBA00042340"/>
    </source>
</evidence>
<evidence type="ECO:0000313" key="7">
    <source>
        <dbReference type="EMBL" id="CAH1398162.1"/>
    </source>
</evidence>
<dbReference type="Proteomes" id="UP001152798">
    <property type="component" value="Chromosome 4"/>
</dbReference>
<evidence type="ECO:0000256" key="5">
    <source>
        <dbReference type="ARBA" id="ARBA00044973"/>
    </source>
</evidence>
<evidence type="ECO:0000256" key="2">
    <source>
        <dbReference type="ARBA" id="ARBA00022723"/>
    </source>
</evidence>
<reference evidence="7" key="1">
    <citation type="submission" date="2022-01" db="EMBL/GenBank/DDBJ databases">
        <authorList>
            <person name="King R."/>
        </authorList>
    </citation>
    <scope>NUCLEOTIDE SEQUENCE</scope>
</reference>
<sequence length="215" mass="23705">MPSFDVKKFHSLGKKIVGAGLNFRSVVKERNLSEPSEPVVFLKPTSSYLLEGLPIQIPVGFEVHHEVELGVIIRQKCKNIQPNEANNYIGGYCLALDLTAKNLMDISKSKGLPWTFGKGFDTACPISSAIPPDCLPNPEDVRLWLSVNDVIKQDCRTSDMIFSISDLLAFITKYMTLEPYDLILTGSPAGTGPIKKGDVIQSGLEDILHIKFNVN</sequence>
<evidence type="ECO:0000313" key="8">
    <source>
        <dbReference type="Proteomes" id="UP001152798"/>
    </source>
</evidence>
<comment type="catalytic activity">
    <reaction evidence="4">
        <text>oxaloacetate = enol-oxaloacetate</text>
        <dbReference type="Rhea" id="RHEA:16021"/>
        <dbReference type="ChEBI" id="CHEBI:16452"/>
        <dbReference type="ChEBI" id="CHEBI:17479"/>
        <dbReference type="EC" id="5.3.2.2"/>
    </reaction>
    <physiologicalReaction direction="right-to-left" evidence="4">
        <dbReference type="Rhea" id="RHEA:16023"/>
    </physiologicalReaction>
</comment>
<dbReference type="GO" id="GO:0050163">
    <property type="term" value="F:oxaloacetate tautomerase activity"/>
    <property type="evidence" value="ECO:0007669"/>
    <property type="project" value="UniProtKB-EC"/>
</dbReference>
<dbReference type="GO" id="GO:0046872">
    <property type="term" value="F:metal ion binding"/>
    <property type="evidence" value="ECO:0007669"/>
    <property type="project" value="UniProtKB-KW"/>
</dbReference>
<feature type="domain" description="Fumarylacetoacetase-like C-terminal" evidence="6">
    <location>
        <begin position="15"/>
        <end position="213"/>
    </location>
</feature>
<dbReference type="Pfam" id="PF01557">
    <property type="entry name" value="FAA_hydrolase"/>
    <property type="match status" value="1"/>
</dbReference>
<comment type="similarity">
    <text evidence="1">Belongs to the FAH family.</text>
</comment>
<protein>
    <recommendedName>
        <fullName evidence="5">oxaloacetate tautomerase</fullName>
        <ecNumber evidence="5">5.3.2.2</ecNumber>
    </recommendedName>
    <alternativeName>
        <fullName evidence="3">Fumarylacetoacetate hydrolase domain-containing protein 1</fullName>
    </alternativeName>
</protein>
<name>A0A9P0HA76_NEZVI</name>
<dbReference type="PANTHER" id="PTHR11820">
    <property type="entry name" value="ACYLPYRUVASE"/>
    <property type="match status" value="1"/>
</dbReference>
<dbReference type="SUPFAM" id="SSF56529">
    <property type="entry name" value="FAH"/>
    <property type="match status" value="1"/>
</dbReference>
<evidence type="ECO:0000256" key="1">
    <source>
        <dbReference type="ARBA" id="ARBA00010211"/>
    </source>
</evidence>
<evidence type="ECO:0000256" key="4">
    <source>
        <dbReference type="ARBA" id="ARBA00044911"/>
    </source>
</evidence>
<dbReference type="PANTHER" id="PTHR11820:SF7">
    <property type="entry name" value="ACYLPYRUVASE FAHD1, MITOCHONDRIAL"/>
    <property type="match status" value="1"/>
</dbReference>
<organism evidence="7 8">
    <name type="scientific">Nezara viridula</name>
    <name type="common">Southern green stink bug</name>
    <name type="synonym">Cimex viridulus</name>
    <dbReference type="NCBI Taxonomy" id="85310"/>
    <lineage>
        <taxon>Eukaryota</taxon>
        <taxon>Metazoa</taxon>
        <taxon>Ecdysozoa</taxon>
        <taxon>Arthropoda</taxon>
        <taxon>Hexapoda</taxon>
        <taxon>Insecta</taxon>
        <taxon>Pterygota</taxon>
        <taxon>Neoptera</taxon>
        <taxon>Paraneoptera</taxon>
        <taxon>Hemiptera</taxon>
        <taxon>Heteroptera</taxon>
        <taxon>Panheteroptera</taxon>
        <taxon>Pentatomomorpha</taxon>
        <taxon>Pentatomoidea</taxon>
        <taxon>Pentatomidae</taxon>
        <taxon>Pentatominae</taxon>
        <taxon>Nezara</taxon>
    </lineage>
</organism>
<dbReference type="GO" id="GO:0005739">
    <property type="term" value="C:mitochondrion"/>
    <property type="evidence" value="ECO:0007669"/>
    <property type="project" value="TreeGrafter"/>
</dbReference>
<dbReference type="InterPro" id="IPR011234">
    <property type="entry name" value="Fumarylacetoacetase-like_C"/>
</dbReference>
<dbReference type="GO" id="GO:0018773">
    <property type="term" value="F:acetylpyruvate hydrolase activity"/>
    <property type="evidence" value="ECO:0007669"/>
    <property type="project" value="TreeGrafter"/>
</dbReference>
<dbReference type="InterPro" id="IPR036663">
    <property type="entry name" value="Fumarylacetoacetase_C_sf"/>
</dbReference>